<dbReference type="Pfam" id="PF04542">
    <property type="entry name" value="Sigma70_r2"/>
    <property type="match status" value="1"/>
</dbReference>
<reference evidence="9 10" key="1">
    <citation type="submission" date="2014-02" db="EMBL/GenBank/DDBJ databases">
        <title>Genome sequence of Brachybacterium phenoliresistens strain W13A50.</title>
        <authorList>
            <person name="Wang X."/>
        </authorList>
    </citation>
    <scope>NUCLEOTIDE SEQUENCE [LARGE SCALE GENOMIC DNA]</scope>
    <source>
        <strain evidence="9 10">W13A50</strain>
    </source>
</reference>
<evidence type="ECO:0000313" key="10">
    <source>
        <dbReference type="Proteomes" id="UP000023067"/>
    </source>
</evidence>
<dbReference type="PATRIC" id="fig|396014.3.peg.948"/>
<evidence type="ECO:0000256" key="5">
    <source>
        <dbReference type="SAM" id="MobiDB-lite"/>
    </source>
</evidence>
<dbReference type="InterPro" id="IPR036388">
    <property type="entry name" value="WH-like_DNA-bd_sf"/>
</dbReference>
<dbReference type="InterPro" id="IPR013325">
    <property type="entry name" value="RNA_pol_sigma_r2"/>
</dbReference>
<dbReference type="PANTHER" id="PTHR47756">
    <property type="entry name" value="BLL6612 PROTEIN-RELATED"/>
    <property type="match status" value="1"/>
</dbReference>
<dbReference type="SUPFAM" id="SSF88946">
    <property type="entry name" value="Sigma2 domain of RNA polymerase sigma factors"/>
    <property type="match status" value="1"/>
</dbReference>
<keyword evidence="10" id="KW-1185">Reference proteome</keyword>
<comment type="caution">
    <text evidence="9">The sequence shown here is derived from an EMBL/GenBank/DDBJ whole genome shotgun (WGS) entry which is preliminary data.</text>
</comment>
<keyword evidence="2" id="KW-0805">Transcription regulation</keyword>
<dbReference type="InterPro" id="IPR014284">
    <property type="entry name" value="RNA_pol_sigma-70_dom"/>
</dbReference>
<feature type="compositionally biased region" description="Basic and acidic residues" evidence="5">
    <location>
        <begin position="128"/>
        <end position="146"/>
    </location>
</feature>
<evidence type="ECO:0000256" key="3">
    <source>
        <dbReference type="ARBA" id="ARBA00023082"/>
    </source>
</evidence>
<feature type="region of interest" description="Disordered" evidence="5">
    <location>
        <begin position="117"/>
        <end position="146"/>
    </location>
</feature>
<dbReference type="Pfam" id="PF20239">
    <property type="entry name" value="DUF6596"/>
    <property type="match status" value="1"/>
</dbReference>
<evidence type="ECO:0000256" key="2">
    <source>
        <dbReference type="ARBA" id="ARBA00023015"/>
    </source>
</evidence>
<comment type="similarity">
    <text evidence="1">Belongs to the sigma-70 factor family. ECF subfamily.</text>
</comment>
<keyword evidence="3" id="KW-0731">Sigma factor</keyword>
<dbReference type="AlphaFoldDB" id="Z9JVX5"/>
<feature type="compositionally biased region" description="Low complexity" evidence="5">
    <location>
        <begin position="1"/>
        <end position="11"/>
    </location>
</feature>
<organism evidence="9 10">
    <name type="scientific">Brachybacterium phenoliresistens</name>
    <dbReference type="NCBI Taxonomy" id="396014"/>
    <lineage>
        <taxon>Bacteria</taxon>
        <taxon>Bacillati</taxon>
        <taxon>Actinomycetota</taxon>
        <taxon>Actinomycetes</taxon>
        <taxon>Micrococcales</taxon>
        <taxon>Dermabacteraceae</taxon>
        <taxon>Brachybacterium</taxon>
    </lineage>
</organism>
<dbReference type="GO" id="GO:0006352">
    <property type="term" value="P:DNA-templated transcription initiation"/>
    <property type="evidence" value="ECO:0007669"/>
    <property type="project" value="InterPro"/>
</dbReference>
<feature type="domain" description="DUF6596" evidence="8">
    <location>
        <begin position="244"/>
        <end position="324"/>
    </location>
</feature>
<protein>
    <submittedName>
        <fullName evidence="9">RNA polymerase subunit sigma-24</fullName>
    </submittedName>
</protein>
<evidence type="ECO:0000259" key="7">
    <source>
        <dbReference type="Pfam" id="PF08281"/>
    </source>
</evidence>
<name>Z9JVX5_9MICO</name>
<dbReference type="Gene3D" id="1.10.1740.10">
    <property type="match status" value="1"/>
</dbReference>
<dbReference type="HOGENOM" id="CLU_035311_1_0_11"/>
<dbReference type="SUPFAM" id="SSF88659">
    <property type="entry name" value="Sigma3 and sigma4 domains of RNA polymerase sigma factors"/>
    <property type="match status" value="1"/>
</dbReference>
<dbReference type="InterPro" id="IPR013324">
    <property type="entry name" value="RNA_pol_sigma_r3/r4-like"/>
</dbReference>
<evidence type="ECO:0000313" key="9">
    <source>
        <dbReference type="EMBL" id="EWS82359.1"/>
    </source>
</evidence>
<sequence>MSGPGARRPGTPGSGGSPRGAAAAARDAEVAAAVAAAHREHWGSVLAATAGLTRDLDLAEDCVQEAFVQALSAWREDGVPGSPGGWLATTARRRALDALRRGETLRRKLPLLVWDETAPSAETEGDAEAQRDAPAEGDAARPARIADEERAVVRDEQLRLIFLAAHPALAPEARVALTLRLVGGLTTAQIAAAFLVGETAMAARLTRAKKRIVLSRIPCRVPGAGEIDARLVDVLDVVSVLLATGERAGGEDVLDAAVRILEVLAALRPRHPEVQGLLAQALLLKARAATRHDARGRPVALALQDRGAWDRGLVQRADALVIEALAGGGRGPYLLQGAIAAAVAVPARHEDVDWEEVVALYDALLGHWPTAIVRLGRIVALGEARGAAAALAQLETLGAELDEHRPFHVIRAELLGRIGAHEQAAEALRTALERRGPEGESALLRELVRGV</sequence>
<evidence type="ECO:0000259" key="8">
    <source>
        <dbReference type="Pfam" id="PF20239"/>
    </source>
</evidence>
<dbReference type="InterPro" id="IPR007627">
    <property type="entry name" value="RNA_pol_sigma70_r2"/>
</dbReference>
<accession>Z9JVX5</accession>
<dbReference type="Proteomes" id="UP000023067">
    <property type="component" value="Unassembled WGS sequence"/>
</dbReference>
<dbReference type="InterPro" id="IPR046531">
    <property type="entry name" value="DUF6596"/>
</dbReference>
<dbReference type="STRING" id="396014.BF93_12205"/>
<dbReference type="Gene3D" id="1.10.10.10">
    <property type="entry name" value="Winged helix-like DNA-binding domain superfamily/Winged helix DNA-binding domain"/>
    <property type="match status" value="1"/>
</dbReference>
<dbReference type="EMBL" id="JDYK01000003">
    <property type="protein sequence ID" value="EWS82359.1"/>
    <property type="molecule type" value="Genomic_DNA"/>
</dbReference>
<dbReference type="InterPro" id="IPR013249">
    <property type="entry name" value="RNA_pol_sigma70_r4_t2"/>
</dbReference>
<dbReference type="NCBIfam" id="TIGR02937">
    <property type="entry name" value="sigma70-ECF"/>
    <property type="match status" value="1"/>
</dbReference>
<dbReference type="GO" id="GO:0016987">
    <property type="term" value="F:sigma factor activity"/>
    <property type="evidence" value="ECO:0007669"/>
    <property type="project" value="UniProtKB-KW"/>
</dbReference>
<feature type="domain" description="RNA polymerase sigma-70 region 2" evidence="6">
    <location>
        <begin position="45"/>
        <end position="101"/>
    </location>
</feature>
<dbReference type="GO" id="GO:0003677">
    <property type="term" value="F:DNA binding"/>
    <property type="evidence" value="ECO:0007669"/>
    <property type="project" value="InterPro"/>
</dbReference>
<evidence type="ECO:0000256" key="4">
    <source>
        <dbReference type="ARBA" id="ARBA00023163"/>
    </source>
</evidence>
<dbReference type="OrthoDB" id="9780299at2"/>
<feature type="region of interest" description="Disordered" evidence="5">
    <location>
        <begin position="1"/>
        <end position="26"/>
    </location>
</feature>
<keyword evidence="4" id="KW-0804">Transcription</keyword>
<dbReference type="RefSeq" id="WP_051486525.1">
    <property type="nucleotide sequence ID" value="NZ_KK069989.1"/>
</dbReference>
<evidence type="ECO:0000259" key="6">
    <source>
        <dbReference type="Pfam" id="PF04542"/>
    </source>
</evidence>
<gene>
    <name evidence="9" type="ORF">BF93_12205</name>
</gene>
<dbReference type="Pfam" id="PF08281">
    <property type="entry name" value="Sigma70_r4_2"/>
    <property type="match status" value="1"/>
</dbReference>
<feature type="domain" description="RNA polymerase sigma factor 70 region 4 type 2" evidence="7">
    <location>
        <begin position="160"/>
        <end position="212"/>
    </location>
</feature>
<dbReference type="PANTHER" id="PTHR47756:SF2">
    <property type="entry name" value="BLL6612 PROTEIN"/>
    <property type="match status" value="1"/>
</dbReference>
<evidence type="ECO:0000256" key="1">
    <source>
        <dbReference type="ARBA" id="ARBA00010641"/>
    </source>
</evidence>
<dbReference type="eggNOG" id="COG4941">
    <property type="taxonomic scope" value="Bacteria"/>
</dbReference>
<proteinExistence type="inferred from homology"/>